<dbReference type="PROSITE" id="PS52016">
    <property type="entry name" value="TONB_DEPENDENT_REC_3"/>
    <property type="match status" value="1"/>
</dbReference>
<keyword evidence="4" id="KW-0812">Transmembrane</keyword>
<evidence type="ECO:0000259" key="7">
    <source>
        <dbReference type="SMART" id="SM00965"/>
    </source>
</evidence>
<protein>
    <submittedName>
        <fullName evidence="8">Iron(III) dicitrate TonB-dependent receptor</fullName>
    </submittedName>
</protein>
<evidence type="ECO:0000256" key="4">
    <source>
        <dbReference type="PROSITE-ProRule" id="PRU01360"/>
    </source>
</evidence>
<feature type="chain" id="PRO_5001741356" evidence="6">
    <location>
        <begin position="31"/>
        <end position="282"/>
    </location>
</feature>
<dbReference type="InterPro" id="IPR011662">
    <property type="entry name" value="Secretin/TonB_short_N"/>
</dbReference>
<evidence type="ECO:0000256" key="2">
    <source>
        <dbReference type="ARBA" id="ARBA00023136"/>
    </source>
</evidence>
<dbReference type="Pfam" id="PF07715">
    <property type="entry name" value="Plug"/>
    <property type="match status" value="1"/>
</dbReference>
<sequence>MAFHNTAPLVMAIRLSLLPLAGLASLPAFATQFDIAAGDLDKALNQYAARSGIIMSVDASLTRGKHSDGLHGDYALEDGLRTLLKGSGLQEKSLGDNTWTLEAAPVASEDSLTVVGDWLGEARENDVFEHAGARDVIRRDDFTKTGATTMREALNRIPGVNAPENNGTGSHDLAMNFGIRGLNPRLASRSTVLMDGIPVPFAPYGQPQLSLAPVSLGNMDAVDVVRGGGAVRYGPQSVGGVVNFVTRAIPQDFGIEAGVEGQLSPTSSQNNPKETHNLMVGG</sequence>
<comment type="similarity">
    <text evidence="4">Belongs to the TonB-dependent receptor family.</text>
</comment>
<feature type="signal peptide" evidence="6">
    <location>
        <begin position="1"/>
        <end position="30"/>
    </location>
</feature>
<dbReference type="Pfam" id="PF07660">
    <property type="entry name" value="STN"/>
    <property type="match status" value="1"/>
</dbReference>
<dbReference type="GO" id="GO:0009279">
    <property type="term" value="C:cell outer membrane"/>
    <property type="evidence" value="ECO:0007669"/>
    <property type="project" value="UniProtKB-SubCell"/>
</dbReference>
<accession>A0A078LMB3</accession>
<evidence type="ECO:0000313" key="8">
    <source>
        <dbReference type="EMBL" id="CDZ85354.1"/>
    </source>
</evidence>
<reference evidence="8" key="1">
    <citation type="submission" date="2014-06" db="EMBL/GenBank/DDBJ databases">
        <authorList>
            <person name="Urmite Genomes Urmite Genomes"/>
        </authorList>
    </citation>
    <scope>NUCLEOTIDE SEQUENCE</scope>
</reference>
<evidence type="ECO:0000256" key="5">
    <source>
        <dbReference type="SAM" id="MobiDB-lite"/>
    </source>
</evidence>
<dbReference type="SUPFAM" id="SSF56935">
    <property type="entry name" value="Porins"/>
    <property type="match status" value="1"/>
</dbReference>
<proteinExistence type="inferred from homology"/>
<dbReference type="InterPro" id="IPR012910">
    <property type="entry name" value="Plug_dom"/>
</dbReference>
<keyword evidence="8" id="KW-0675">Receptor</keyword>
<dbReference type="FunFam" id="2.170.130.10:FF:000007">
    <property type="entry name" value="Fe(3+) dicitrate transport protein FecA"/>
    <property type="match status" value="1"/>
</dbReference>
<dbReference type="SMART" id="SM00965">
    <property type="entry name" value="STN"/>
    <property type="match status" value="1"/>
</dbReference>
<evidence type="ECO:0000256" key="3">
    <source>
        <dbReference type="ARBA" id="ARBA00023237"/>
    </source>
</evidence>
<keyword evidence="2 4" id="KW-0472">Membrane</keyword>
<dbReference type="Gene3D" id="2.170.130.10">
    <property type="entry name" value="TonB-dependent receptor, plug domain"/>
    <property type="match status" value="1"/>
</dbReference>
<dbReference type="InterPro" id="IPR039426">
    <property type="entry name" value="TonB-dep_rcpt-like"/>
</dbReference>
<dbReference type="PANTHER" id="PTHR30442:SF0">
    <property type="entry name" value="FE(3+) DICITRATE TRANSPORT PROTEIN FECA"/>
    <property type="match status" value="1"/>
</dbReference>
<feature type="domain" description="Secretin/TonB short N-terminal" evidence="7">
    <location>
        <begin position="53"/>
        <end position="104"/>
    </location>
</feature>
<feature type="region of interest" description="Disordered" evidence="5">
    <location>
        <begin position="261"/>
        <end position="282"/>
    </location>
</feature>
<keyword evidence="4" id="KW-1134">Transmembrane beta strand</keyword>
<keyword evidence="6" id="KW-0732">Signal</keyword>
<dbReference type="PANTHER" id="PTHR30442">
    <property type="entry name" value="IRON III DICITRATE TRANSPORT PROTEIN FECA"/>
    <property type="match status" value="1"/>
</dbReference>
<dbReference type="InterPro" id="IPR037066">
    <property type="entry name" value="Plug_dom_sf"/>
</dbReference>
<feature type="compositionally biased region" description="Polar residues" evidence="5">
    <location>
        <begin position="263"/>
        <end position="272"/>
    </location>
</feature>
<comment type="subcellular location">
    <subcellularLocation>
        <location evidence="4">Cell outer membrane</location>
        <topology evidence="4">Multi-pass membrane protein</topology>
    </subcellularLocation>
</comment>
<dbReference type="PATRIC" id="fig|545.12.peg.3565"/>
<name>A0A078LMB3_CITKO</name>
<dbReference type="GO" id="GO:0033214">
    <property type="term" value="P:siderophore-iron import into cell"/>
    <property type="evidence" value="ECO:0007669"/>
    <property type="project" value="TreeGrafter"/>
</dbReference>
<dbReference type="Gene3D" id="3.55.50.30">
    <property type="match status" value="1"/>
</dbReference>
<dbReference type="EMBL" id="LK931336">
    <property type="protein sequence ID" value="CDZ85354.1"/>
    <property type="molecule type" value="Genomic_DNA"/>
</dbReference>
<dbReference type="AlphaFoldDB" id="A0A078LMB3"/>
<evidence type="ECO:0000256" key="1">
    <source>
        <dbReference type="ARBA" id="ARBA00022448"/>
    </source>
</evidence>
<gene>
    <name evidence="8" type="primary">fecA_3</name>
    <name evidence="8" type="ORF">BN1086_03557</name>
</gene>
<keyword evidence="3 4" id="KW-0998">Cell outer membrane</keyword>
<evidence type="ECO:0000256" key="6">
    <source>
        <dbReference type="SAM" id="SignalP"/>
    </source>
</evidence>
<organism evidence="8">
    <name type="scientific">Citrobacter koseri</name>
    <name type="common">Citrobacter diversus</name>
    <dbReference type="NCBI Taxonomy" id="545"/>
    <lineage>
        <taxon>Bacteria</taxon>
        <taxon>Pseudomonadati</taxon>
        <taxon>Pseudomonadota</taxon>
        <taxon>Gammaproteobacteria</taxon>
        <taxon>Enterobacterales</taxon>
        <taxon>Enterobacteriaceae</taxon>
        <taxon>Citrobacter</taxon>
    </lineage>
</organism>
<keyword evidence="1 4" id="KW-0813">Transport</keyword>